<organism evidence="3 4">
    <name type="scientific">Cupriavidus basilensis</name>
    <dbReference type="NCBI Taxonomy" id="68895"/>
    <lineage>
        <taxon>Bacteria</taxon>
        <taxon>Pseudomonadati</taxon>
        <taxon>Pseudomonadota</taxon>
        <taxon>Betaproteobacteria</taxon>
        <taxon>Burkholderiales</taxon>
        <taxon>Burkholderiaceae</taxon>
        <taxon>Cupriavidus</taxon>
    </lineage>
</organism>
<dbReference type="PANTHER" id="PTHR43459">
    <property type="entry name" value="ENOYL-COA HYDRATASE"/>
    <property type="match status" value="1"/>
</dbReference>
<dbReference type="Pfam" id="PF00378">
    <property type="entry name" value="ECH_1"/>
    <property type="match status" value="1"/>
</dbReference>
<dbReference type="Gene3D" id="1.10.12.10">
    <property type="entry name" value="Lyase 2-enoyl-coa Hydratase, Chain A, domain 2"/>
    <property type="match status" value="1"/>
</dbReference>
<comment type="caution">
    <text evidence="3">The sequence shown here is derived from an EMBL/GenBank/DDBJ whole genome shotgun (WGS) entry which is preliminary data.</text>
</comment>
<accession>A0ABT6AS61</accession>
<protein>
    <submittedName>
        <fullName evidence="3">Enoyl-CoA hydratase-related protein</fullName>
    </submittedName>
</protein>
<gene>
    <name evidence="3" type="ORF">P3W85_21105</name>
</gene>
<evidence type="ECO:0000256" key="1">
    <source>
        <dbReference type="ARBA" id="ARBA00005254"/>
    </source>
</evidence>
<sequence>MQQSDGVSWGMADEIGRIVLSRPERANSLTLAASRALVRAIDDVLARKPRAVLLAAEGRIFCAGGDIGEFAAAGTALDALVDDILTPLHPALYRLATAPLPVVAAVNGPVAGAGIGLALCADFVLGTPSTVLRTGYAAIGLSPDAGASYFLARRVGAVRAQQWLMLSEAIDAQRCLQHGAIDALHPEAELAGAAEALVARLARAAGGSLAAIKTLCSGTPARGLREHLALEQALLVARAGSADAREGVQAFIEKRTPRFTGGEPASGMP</sequence>
<dbReference type="InterPro" id="IPR018376">
    <property type="entry name" value="Enoyl-CoA_hyd/isom_CS"/>
</dbReference>
<dbReference type="InterPro" id="IPR014748">
    <property type="entry name" value="Enoyl-CoA_hydra_C"/>
</dbReference>
<dbReference type="Proteomes" id="UP001216674">
    <property type="component" value="Unassembled WGS sequence"/>
</dbReference>
<reference evidence="3 4" key="1">
    <citation type="submission" date="2023-03" db="EMBL/GenBank/DDBJ databases">
        <title>Draft assemblies of triclosan tolerant bacteria isolated from returned activated sludge.</title>
        <authorList>
            <person name="Van Hamelsveld S."/>
        </authorList>
    </citation>
    <scope>NUCLEOTIDE SEQUENCE [LARGE SCALE GENOMIC DNA]</scope>
    <source>
        <strain evidence="3 4">GW210010_S58</strain>
    </source>
</reference>
<evidence type="ECO:0000256" key="2">
    <source>
        <dbReference type="RuleBase" id="RU003707"/>
    </source>
</evidence>
<dbReference type="EMBL" id="JARJLM010000355">
    <property type="protein sequence ID" value="MDF3835435.1"/>
    <property type="molecule type" value="Genomic_DNA"/>
</dbReference>
<dbReference type="InterPro" id="IPR029045">
    <property type="entry name" value="ClpP/crotonase-like_dom_sf"/>
</dbReference>
<dbReference type="CDD" id="cd06558">
    <property type="entry name" value="crotonase-like"/>
    <property type="match status" value="1"/>
</dbReference>
<dbReference type="RefSeq" id="WP_276266224.1">
    <property type="nucleotide sequence ID" value="NZ_JARJLM010000355.1"/>
</dbReference>
<dbReference type="SUPFAM" id="SSF52096">
    <property type="entry name" value="ClpP/crotonase"/>
    <property type="match status" value="1"/>
</dbReference>
<dbReference type="PROSITE" id="PS00166">
    <property type="entry name" value="ENOYL_COA_HYDRATASE"/>
    <property type="match status" value="1"/>
</dbReference>
<comment type="similarity">
    <text evidence="1 2">Belongs to the enoyl-CoA hydratase/isomerase family.</text>
</comment>
<keyword evidence="4" id="KW-1185">Reference proteome</keyword>
<dbReference type="PANTHER" id="PTHR43459:SF1">
    <property type="entry name" value="EG:BACN32G11.4 PROTEIN"/>
    <property type="match status" value="1"/>
</dbReference>
<proteinExistence type="inferred from homology"/>
<dbReference type="InterPro" id="IPR001753">
    <property type="entry name" value="Enoyl-CoA_hydra/iso"/>
</dbReference>
<name>A0ABT6AS61_9BURK</name>
<evidence type="ECO:0000313" key="3">
    <source>
        <dbReference type="EMBL" id="MDF3835435.1"/>
    </source>
</evidence>
<dbReference type="Gene3D" id="3.90.226.10">
    <property type="entry name" value="2-enoyl-CoA Hydratase, Chain A, domain 1"/>
    <property type="match status" value="1"/>
</dbReference>
<evidence type="ECO:0000313" key="4">
    <source>
        <dbReference type="Proteomes" id="UP001216674"/>
    </source>
</evidence>